<dbReference type="SMART" id="SM00331">
    <property type="entry name" value="PP2C_SIG"/>
    <property type="match status" value="1"/>
</dbReference>
<name>A0ABM8BUK1_9MOLU</name>
<dbReference type="InterPro" id="IPR015655">
    <property type="entry name" value="PP2C"/>
</dbReference>
<gene>
    <name evidence="2" type="ORF">SHM_11950</name>
</gene>
<feature type="domain" description="PPM-type phosphatase" evidence="1">
    <location>
        <begin position="4"/>
        <end position="247"/>
    </location>
</feature>
<dbReference type="Proteomes" id="UP001163387">
    <property type="component" value="Chromosome"/>
</dbReference>
<keyword evidence="3" id="KW-1185">Reference proteome</keyword>
<evidence type="ECO:0000259" key="1">
    <source>
        <dbReference type="PROSITE" id="PS51746"/>
    </source>
</evidence>
<dbReference type="CDD" id="cd00143">
    <property type="entry name" value="PP2Cc"/>
    <property type="match status" value="1"/>
</dbReference>
<dbReference type="SMART" id="SM00332">
    <property type="entry name" value="PP2Cc"/>
    <property type="match status" value="1"/>
</dbReference>
<accession>A0ABM8BUK1</accession>
<dbReference type="PANTHER" id="PTHR47992">
    <property type="entry name" value="PROTEIN PHOSPHATASE"/>
    <property type="match status" value="1"/>
</dbReference>
<dbReference type="PROSITE" id="PS51746">
    <property type="entry name" value="PPM_2"/>
    <property type="match status" value="1"/>
</dbReference>
<protein>
    <submittedName>
        <fullName evidence="2">Protein phosphatase</fullName>
    </submittedName>
</protein>
<proteinExistence type="predicted"/>
<reference evidence="2 3" key="1">
    <citation type="journal article" date="2022" name="Front. Microbiol.">
        <title>Male-killing mechanisms vary between Spiroplasma species.</title>
        <authorList>
            <person name="Arai H."/>
            <person name="Inoue M."/>
            <person name="Kageyama D."/>
        </authorList>
    </citation>
    <scope>NUCLEOTIDE SEQUENCE [LARGE SCALE GENOMIC DNA]</scope>
    <source>
        <strain evidence="3">sHm</strain>
    </source>
</reference>
<evidence type="ECO:0000313" key="2">
    <source>
        <dbReference type="EMBL" id="BDT03549.1"/>
    </source>
</evidence>
<dbReference type="EMBL" id="AP026933">
    <property type="protein sequence ID" value="BDT03549.1"/>
    <property type="molecule type" value="Genomic_DNA"/>
</dbReference>
<dbReference type="Gene3D" id="3.60.40.10">
    <property type="entry name" value="PPM-type phosphatase domain"/>
    <property type="match status" value="1"/>
</dbReference>
<dbReference type="SUPFAM" id="SSF81606">
    <property type="entry name" value="PP2C-like"/>
    <property type="match status" value="1"/>
</dbReference>
<dbReference type="InterPro" id="IPR036457">
    <property type="entry name" value="PPM-type-like_dom_sf"/>
</dbReference>
<sequence>MKINASYKTDVGNYRTNNQDAVLYLTNNTGQVIGVVCDGLGGHKCGEVASNMAVSMLKKFFETTDFTKLKHDKQIHAWLQEKIDIIQIEMNNFSLSNEQALDMGTTMVIILITNNKAYLVNIGDSRIYQYSEQGLKQLTVDHNILNLYLQKNTTKESSVDLNHTYWKALTSALGPRKPLKTDIFHLPLIIPSYFLLTSDGVHDFLEEYEIVNILEKNGNINNKIKLLIKQALLNVSTDNVTALLMEIKF</sequence>
<dbReference type="Pfam" id="PF13672">
    <property type="entry name" value="PP2C_2"/>
    <property type="match status" value="1"/>
</dbReference>
<organism evidence="2 3">
    <name type="scientific">Spiroplasma ixodetis</name>
    <dbReference type="NCBI Taxonomy" id="2141"/>
    <lineage>
        <taxon>Bacteria</taxon>
        <taxon>Bacillati</taxon>
        <taxon>Mycoplasmatota</taxon>
        <taxon>Mollicutes</taxon>
        <taxon>Entomoplasmatales</taxon>
        <taxon>Spiroplasmataceae</taxon>
        <taxon>Spiroplasma</taxon>
    </lineage>
</organism>
<dbReference type="InterPro" id="IPR001932">
    <property type="entry name" value="PPM-type_phosphatase-like_dom"/>
</dbReference>
<dbReference type="RefSeq" id="WP_281749495.1">
    <property type="nucleotide sequence ID" value="NZ_AP026933.1"/>
</dbReference>
<evidence type="ECO:0000313" key="3">
    <source>
        <dbReference type="Proteomes" id="UP001163387"/>
    </source>
</evidence>